<name>A0A4Q7INN1_9GAMM</name>
<reference evidence="4 5" key="1">
    <citation type="submission" date="2018-01" db="EMBL/GenBank/DDBJ databases">
        <title>Co-occurrence of chitin degradation, pigmentation and bioactivity in marine Pseudoalteromonas.</title>
        <authorList>
            <person name="Paulsen S."/>
            <person name="Gram L."/>
            <person name="Machado H."/>
        </authorList>
    </citation>
    <scope>NUCLEOTIDE SEQUENCE [LARGE SCALE GENOMIC DNA]</scope>
    <source>
        <strain evidence="4 5">S3898</strain>
    </source>
</reference>
<dbReference type="CDD" id="cd15482">
    <property type="entry name" value="Sialidase_non-viral"/>
    <property type="match status" value="2"/>
</dbReference>
<dbReference type="GO" id="GO:0010411">
    <property type="term" value="P:xyloglucan metabolic process"/>
    <property type="evidence" value="ECO:0007669"/>
    <property type="project" value="TreeGrafter"/>
</dbReference>
<dbReference type="PROSITE" id="PS51257">
    <property type="entry name" value="PROKAR_LIPOPROTEIN"/>
    <property type="match status" value="1"/>
</dbReference>
<feature type="signal peptide" evidence="2">
    <location>
        <begin position="1"/>
        <end position="22"/>
    </location>
</feature>
<dbReference type="InterPro" id="IPR031778">
    <property type="entry name" value="Sortilin_N"/>
</dbReference>
<accession>A0A4Q7INN1</accession>
<dbReference type="InterPro" id="IPR036278">
    <property type="entry name" value="Sialidase_sf"/>
</dbReference>
<keyword evidence="1" id="KW-0677">Repeat</keyword>
<comment type="caution">
    <text evidence="4">The sequence shown here is derived from an EMBL/GenBank/DDBJ whole genome shotgun (WGS) entry which is preliminary data.</text>
</comment>
<dbReference type="SUPFAM" id="SSF50939">
    <property type="entry name" value="Sialidases"/>
    <property type="match status" value="1"/>
</dbReference>
<dbReference type="GO" id="GO:0016787">
    <property type="term" value="F:hydrolase activity"/>
    <property type="evidence" value="ECO:0007669"/>
    <property type="project" value="UniProtKB-KW"/>
</dbReference>
<evidence type="ECO:0000256" key="2">
    <source>
        <dbReference type="SAM" id="SignalP"/>
    </source>
</evidence>
<evidence type="ECO:0000259" key="3">
    <source>
        <dbReference type="Pfam" id="PF15902"/>
    </source>
</evidence>
<evidence type="ECO:0000313" key="5">
    <source>
        <dbReference type="Proteomes" id="UP000291338"/>
    </source>
</evidence>
<feature type="domain" description="Sortilin N-terminal" evidence="3">
    <location>
        <begin position="132"/>
        <end position="260"/>
    </location>
</feature>
<keyword evidence="2" id="KW-0732">Signal</keyword>
<evidence type="ECO:0000256" key="1">
    <source>
        <dbReference type="ARBA" id="ARBA00022737"/>
    </source>
</evidence>
<dbReference type="SUPFAM" id="SSF110296">
    <property type="entry name" value="Oligoxyloglucan reducing end-specific cellobiohydrolase"/>
    <property type="match status" value="1"/>
</dbReference>
<dbReference type="Pfam" id="PF15902">
    <property type="entry name" value="Sortilin-Vps10"/>
    <property type="match status" value="1"/>
</dbReference>
<dbReference type="InterPro" id="IPR015943">
    <property type="entry name" value="WD40/YVTN_repeat-like_dom_sf"/>
</dbReference>
<dbReference type="AlphaFoldDB" id="A0A4Q7INN1"/>
<dbReference type="Pfam" id="PF02012">
    <property type="entry name" value="BNR"/>
    <property type="match status" value="1"/>
</dbReference>
<dbReference type="Proteomes" id="UP000291338">
    <property type="component" value="Unassembled WGS sequence"/>
</dbReference>
<organism evidence="4 5">
    <name type="scientific">Pseudoalteromonas phenolica</name>
    <dbReference type="NCBI Taxonomy" id="161398"/>
    <lineage>
        <taxon>Bacteria</taxon>
        <taxon>Pseudomonadati</taxon>
        <taxon>Pseudomonadota</taxon>
        <taxon>Gammaproteobacteria</taxon>
        <taxon>Alteromonadales</taxon>
        <taxon>Pseudoalteromonadaceae</taxon>
        <taxon>Pseudoalteromonas</taxon>
    </lineage>
</organism>
<gene>
    <name evidence="4" type="ORF">C1E23_12710</name>
</gene>
<dbReference type="EMBL" id="PPSX01000045">
    <property type="protein sequence ID" value="RZQ52647.1"/>
    <property type="molecule type" value="Genomic_DNA"/>
</dbReference>
<dbReference type="PANTHER" id="PTHR43739">
    <property type="entry name" value="XYLOGLUCANASE (EUROFUNG)"/>
    <property type="match status" value="1"/>
</dbReference>
<dbReference type="InterPro" id="IPR052025">
    <property type="entry name" value="Xyloglucanase_GH74"/>
</dbReference>
<dbReference type="PANTHER" id="PTHR43739:SF5">
    <property type="entry name" value="EXO-ALPHA-SIALIDASE"/>
    <property type="match status" value="1"/>
</dbReference>
<proteinExistence type="predicted"/>
<feature type="chain" id="PRO_5020410575" evidence="2">
    <location>
        <begin position="23"/>
        <end position="1088"/>
    </location>
</feature>
<sequence length="1088" mass="120891">MKLLPSLVAAAVAISLSGCAIAAKPAKKSDEKPADAAIYSGIKLRNMGPAVTGGRVSDFAFNPANPSQYFVATASGGMWKTDNAGVTWQAVADSMPSYSYGDVTMDPNNSNVIWAGTGENNSQRSVSYGDGVYKSVDGGKSWNNVGLKNSEHIGEILIDPRNSDVVYVASQGPLWSKGGDRGLFKTTDGGKTWENVLEISEHTGVSDIAFDPQNPDVIYASSYQRRRHVWTLINGGPESTIYKSTDAGKTWKKINKGLPSVDLGRIGIDVAPTDGNIVYAIVEAAEGKSGFYRSTDGGESWHKQSSYVSGSPQYYQEIVVDPKNSHRVYSLDTYLMVSEDGGKKFTRAGEAHKHVDNHALWINPDNTNHLIIGSDGGVYESWDRAKNWTFKDNMSLTQFYKVTVDNDFPFYNVFGGTQDNASLGAPHRTTNTSGIQNSDWLFTQFGDGFKTEIDPKNPNIIYSQYQYGGLARYDKQSGERVQMQPVSPDPKVAQRFNWNSPLLISPHNNERIYYGSQTLFQSDNRGDDWRAISGDLSRNIDRNKLKVMDKVWGVDTVAKNTSTSFYGALIALTESPIQAGLLYTGSDDGVMHVTKNGGENWNKLAWPSKVPENSYVSDMEASLFDKDTVFAVFDNHKRGDFKPYVMRSDNNGKSWTNITGNLPVRGSTYAIAQDHENKDLLFVGTEFGVFFTQNGGKNWVQLKSGIPTIAVRDVVIQRRESDLALATFGRGFYILDDYSPLRKSAKDVKAQDATLFPVRRAFQFVEHSPLGLPGKAMRGADFYFADNPEYGATFSYFINDEFKSLKSQRKAKEKKLRKDDKPVYYPSWDELKEEDFEQKSQLIFTVRDNEDNLVRRIVAPAKKGFNRINWDLRYPGFSPVKATGKADSGPFVVPGTYSVSVSKVVNGVETQYDQKQSFEVVNIDNRTFASTDRKADLEFDMKAGRLYQAITGATRYLGELEKRIKHVKAATTETLALDQSTLKTVHDMQRELNEIKLLLNGNSVISKRAEPAPTSVTGYIYYLQWSRSESTSPVNGQQKLRFERASEGYGEVYTRMKRLADNLTQAEQAIAQAGGNWLPGTLPSNGAF</sequence>
<dbReference type="Gene3D" id="2.130.10.10">
    <property type="entry name" value="YVTN repeat-like/Quinoprotein amine dehydrogenase"/>
    <property type="match status" value="5"/>
</dbReference>
<dbReference type="InterPro" id="IPR002860">
    <property type="entry name" value="BNR_rpt"/>
</dbReference>
<dbReference type="RefSeq" id="WP_130255930.1">
    <property type="nucleotide sequence ID" value="NZ_PPSX01000045.1"/>
</dbReference>
<keyword evidence="4" id="KW-0378">Hydrolase</keyword>
<evidence type="ECO:0000313" key="4">
    <source>
        <dbReference type="EMBL" id="RZQ52647.1"/>
    </source>
</evidence>
<protein>
    <submittedName>
        <fullName evidence="4">Glycosyl hydrolase</fullName>
    </submittedName>
</protein>